<dbReference type="PANTHER" id="PTHR43806">
    <property type="entry name" value="PEPTIDASE S8"/>
    <property type="match status" value="1"/>
</dbReference>
<dbReference type="RefSeq" id="WP_037449060.1">
    <property type="nucleotide sequence ID" value="NZ_AVFL01000004.1"/>
</dbReference>
<protein>
    <submittedName>
        <fullName evidence="8">Peptidase S8</fullName>
    </submittedName>
</protein>
<evidence type="ECO:0000256" key="3">
    <source>
        <dbReference type="ARBA" id="ARBA00022801"/>
    </source>
</evidence>
<keyword evidence="2 5" id="KW-0645">Protease</keyword>
<dbReference type="GO" id="GO:0004252">
    <property type="term" value="F:serine-type endopeptidase activity"/>
    <property type="evidence" value="ECO:0007669"/>
    <property type="project" value="UniProtKB-UniRule"/>
</dbReference>
<feature type="active site" description="Charge relay system" evidence="5">
    <location>
        <position position="205"/>
    </location>
</feature>
<dbReference type="GO" id="GO:0006508">
    <property type="term" value="P:proteolysis"/>
    <property type="evidence" value="ECO:0007669"/>
    <property type="project" value="UniProtKB-KW"/>
</dbReference>
<dbReference type="PRINTS" id="PR00723">
    <property type="entry name" value="SUBTILISIN"/>
</dbReference>
<evidence type="ECO:0000256" key="6">
    <source>
        <dbReference type="RuleBase" id="RU003355"/>
    </source>
</evidence>
<dbReference type="PROSITE" id="PS00138">
    <property type="entry name" value="SUBTILASE_SER"/>
    <property type="match status" value="1"/>
</dbReference>
<name>W9H9G1_9PROT</name>
<dbReference type="STRING" id="1385369.N825_27705"/>
<sequence>MKPHLIIRLVPQAASATATAPAWSDAVRDKSGVGSRLHPEIDRVFDRHRVGVLVTAEYRPRDRSGTWSAQELESGLNRVYRVVLNDDRRPPPDLLRDLAALPVVESVRPGLVARAELPRASALSGGDRTGEAARTAIGLDETRDYSRGDPRILVAVLDTGIALDHPELAGALRPGRDFVDILDGAGQFVGDYLGADDVPDDEVGHGTHVAGIIAGRGIRMPAGVAPRCSVLPVRVLGAMEKAGKRFGAGLLDNINSAVKWAVDQGADVINMSLGVRHEGGGLPHREVVDYARRHGVTIVAASGNDGQRQLYYPGALPHVIAVGAADDKGRVASFSTFGDQVSLIAPGVDIYSTYLEHGYAFSTGTSHAAPFVAGAAALLKCHARSLGRRLTDGQVKHVLKHTADKVGREFKDPKAGFGMLNLRDALRLLDHRLGA</sequence>
<dbReference type="OrthoDB" id="5930286at2"/>
<keyword evidence="9" id="KW-1185">Reference proteome</keyword>
<dbReference type="InterPro" id="IPR000209">
    <property type="entry name" value="Peptidase_S8/S53_dom"/>
</dbReference>
<organism evidence="8 9">
    <name type="scientific">Skermanella stibiiresistens SB22</name>
    <dbReference type="NCBI Taxonomy" id="1385369"/>
    <lineage>
        <taxon>Bacteria</taxon>
        <taxon>Pseudomonadati</taxon>
        <taxon>Pseudomonadota</taxon>
        <taxon>Alphaproteobacteria</taxon>
        <taxon>Rhodospirillales</taxon>
        <taxon>Azospirillaceae</taxon>
        <taxon>Skermanella</taxon>
    </lineage>
</organism>
<dbReference type="InterPro" id="IPR015500">
    <property type="entry name" value="Peptidase_S8_subtilisin-rel"/>
</dbReference>
<dbReference type="EMBL" id="AVFL01000004">
    <property type="protein sequence ID" value="EWY41327.1"/>
    <property type="molecule type" value="Genomic_DNA"/>
</dbReference>
<dbReference type="Gene3D" id="3.40.50.200">
    <property type="entry name" value="Peptidase S8/S53 domain"/>
    <property type="match status" value="1"/>
</dbReference>
<comment type="similarity">
    <text evidence="1 5 6">Belongs to the peptidase S8 family.</text>
</comment>
<dbReference type="InterPro" id="IPR036852">
    <property type="entry name" value="Peptidase_S8/S53_dom_sf"/>
</dbReference>
<dbReference type="InterPro" id="IPR022398">
    <property type="entry name" value="Peptidase_S8_His-AS"/>
</dbReference>
<dbReference type="InterPro" id="IPR023828">
    <property type="entry name" value="Peptidase_S8_Ser-AS"/>
</dbReference>
<dbReference type="InterPro" id="IPR023827">
    <property type="entry name" value="Peptidase_S8_Asp-AS"/>
</dbReference>
<evidence type="ECO:0000259" key="7">
    <source>
        <dbReference type="Pfam" id="PF00082"/>
    </source>
</evidence>
<dbReference type="Pfam" id="PF00082">
    <property type="entry name" value="Peptidase_S8"/>
    <property type="match status" value="1"/>
</dbReference>
<dbReference type="AlphaFoldDB" id="W9H9G1"/>
<feature type="domain" description="Peptidase S8/S53" evidence="7">
    <location>
        <begin position="152"/>
        <end position="418"/>
    </location>
</feature>
<dbReference type="SUPFAM" id="SSF52743">
    <property type="entry name" value="Subtilisin-like"/>
    <property type="match status" value="1"/>
</dbReference>
<evidence type="ECO:0000313" key="8">
    <source>
        <dbReference type="EMBL" id="EWY41327.1"/>
    </source>
</evidence>
<dbReference type="PROSITE" id="PS00136">
    <property type="entry name" value="SUBTILASE_ASP"/>
    <property type="match status" value="1"/>
</dbReference>
<keyword evidence="4 5" id="KW-0720">Serine protease</keyword>
<evidence type="ECO:0000256" key="4">
    <source>
        <dbReference type="ARBA" id="ARBA00022825"/>
    </source>
</evidence>
<accession>W9H9G1</accession>
<feature type="active site" description="Charge relay system" evidence="5">
    <location>
        <position position="158"/>
    </location>
</feature>
<dbReference type="PANTHER" id="PTHR43806:SF11">
    <property type="entry name" value="CEREVISIN-RELATED"/>
    <property type="match status" value="1"/>
</dbReference>
<dbReference type="PROSITE" id="PS51892">
    <property type="entry name" value="SUBTILASE"/>
    <property type="match status" value="1"/>
</dbReference>
<evidence type="ECO:0000313" key="9">
    <source>
        <dbReference type="Proteomes" id="UP000019486"/>
    </source>
</evidence>
<reference evidence="8 9" key="1">
    <citation type="submission" date="2013-08" db="EMBL/GenBank/DDBJ databases">
        <title>The genome sequence of Skermanella stibiiresistens.</title>
        <authorList>
            <person name="Zhu W."/>
            <person name="Wang G."/>
        </authorList>
    </citation>
    <scope>NUCLEOTIDE SEQUENCE [LARGE SCALE GENOMIC DNA]</scope>
    <source>
        <strain evidence="8 9">SB22</strain>
    </source>
</reference>
<evidence type="ECO:0000256" key="5">
    <source>
        <dbReference type="PROSITE-ProRule" id="PRU01240"/>
    </source>
</evidence>
<comment type="caution">
    <text evidence="8">The sequence shown here is derived from an EMBL/GenBank/DDBJ whole genome shotgun (WGS) entry which is preliminary data.</text>
</comment>
<gene>
    <name evidence="8" type="ORF">N825_27705</name>
</gene>
<feature type="active site" description="Charge relay system" evidence="5">
    <location>
        <position position="366"/>
    </location>
</feature>
<dbReference type="Proteomes" id="UP000019486">
    <property type="component" value="Unassembled WGS sequence"/>
</dbReference>
<keyword evidence="3 5" id="KW-0378">Hydrolase</keyword>
<evidence type="ECO:0000256" key="2">
    <source>
        <dbReference type="ARBA" id="ARBA00022670"/>
    </source>
</evidence>
<dbReference type="InterPro" id="IPR050131">
    <property type="entry name" value="Peptidase_S8_subtilisin-like"/>
</dbReference>
<dbReference type="PROSITE" id="PS00137">
    <property type="entry name" value="SUBTILASE_HIS"/>
    <property type="match status" value="1"/>
</dbReference>
<proteinExistence type="inferred from homology"/>
<evidence type="ECO:0000256" key="1">
    <source>
        <dbReference type="ARBA" id="ARBA00011073"/>
    </source>
</evidence>